<keyword evidence="6" id="KW-1185">Reference proteome</keyword>
<dbReference type="SUPFAM" id="SSF46785">
    <property type="entry name" value="Winged helix' DNA-binding domain"/>
    <property type="match status" value="1"/>
</dbReference>
<protein>
    <recommendedName>
        <fullName evidence="4">HTH marR-type domain-containing protein</fullName>
    </recommendedName>
</protein>
<keyword evidence="1" id="KW-0805">Transcription regulation</keyword>
<evidence type="ECO:0000313" key="6">
    <source>
        <dbReference type="Proteomes" id="UP000095463"/>
    </source>
</evidence>
<dbReference type="PRINTS" id="PR00598">
    <property type="entry name" value="HTHMARR"/>
</dbReference>
<dbReference type="GO" id="GO:0003677">
    <property type="term" value="F:DNA binding"/>
    <property type="evidence" value="ECO:0007669"/>
    <property type="project" value="UniProtKB-KW"/>
</dbReference>
<reference evidence="5 6" key="1">
    <citation type="journal article" date="2015" name="Genome Announc.">
        <title>Genome Assemblies of Three Soil-Associated Devosia species: D. insulae, D. limi, and D. soli.</title>
        <authorList>
            <person name="Hassan Y.I."/>
            <person name="Lepp D."/>
            <person name="Zhou T."/>
        </authorList>
    </citation>
    <scope>NUCLEOTIDE SEQUENCE [LARGE SCALE GENOMIC DNA]</scope>
    <source>
        <strain evidence="5 6">DS-56</strain>
    </source>
</reference>
<evidence type="ECO:0000313" key="5">
    <source>
        <dbReference type="EMBL" id="OEO30763.1"/>
    </source>
</evidence>
<dbReference type="SMART" id="SM00347">
    <property type="entry name" value="HTH_MARR"/>
    <property type="match status" value="1"/>
</dbReference>
<dbReference type="PROSITE" id="PS50995">
    <property type="entry name" value="HTH_MARR_2"/>
    <property type="match status" value="1"/>
</dbReference>
<dbReference type="Pfam" id="PF12802">
    <property type="entry name" value="MarR_2"/>
    <property type="match status" value="1"/>
</dbReference>
<dbReference type="InterPro" id="IPR036388">
    <property type="entry name" value="WH-like_DNA-bd_sf"/>
</dbReference>
<dbReference type="InterPro" id="IPR000835">
    <property type="entry name" value="HTH_MarR-typ"/>
</dbReference>
<name>A0A1E5XQA2_9HYPH</name>
<gene>
    <name evidence="5" type="ORF">VW23_019545</name>
</gene>
<sequence>MKSNQTYKHQAPMGYLIHEVARLMKRRFEEEARVHGITLPQWRVLAQVAINEGITQVALATATDTDPMTVSGVLDRLEKRGLLDRYPDPTDSRAKLARLTAEGEEIFTTARKVGLAMYEAALEGVTPEERQTVITALTRMRANLSGQTADLEEV</sequence>
<evidence type="ECO:0000256" key="1">
    <source>
        <dbReference type="ARBA" id="ARBA00023015"/>
    </source>
</evidence>
<evidence type="ECO:0000256" key="2">
    <source>
        <dbReference type="ARBA" id="ARBA00023125"/>
    </source>
</evidence>
<keyword evidence="2" id="KW-0238">DNA-binding</keyword>
<proteinExistence type="predicted"/>
<organism evidence="5 6">
    <name type="scientific">Devosia insulae DS-56</name>
    <dbReference type="NCBI Taxonomy" id="1116389"/>
    <lineage>
        <taxon>Bacteria</taxon>
        <taxon>Pseudomonadati</taxon>
        <taxon>Pseudomonadota</taxon>
        <taxon>Alphaproteobacteria</taxon>
        <taxon>Hyphomicrobiales</taxon>
        <taxon>Devosiaceae</taxon>
        <taxon>Devosia</taxon>
    </lineage>
</organism>
<dbReference type="Proteomes" id="UP000095463">
    <property type="component" value="Unassembled WGS sequence"/>
</dbReference>
<dbReference type="InterPro" id="IPR039422">
    <property type="entry name" value="MarR/SlyA-like"/>
</dbReference>
<dbReference type="PANTHER" id="PTHR33164">
    <property type="entry name" value="TRANSCRIPTIONAL REGULATOR, MARR FAMILY"/>
    <property type="match status" value="1"/>
</dbReference>
<dbReference type="AlphaFoldDB" id="A0A1E5XQA2"/>
<dbReference type="Gene3D" id="1.10.10.10">
    <property type="entry name" value="Winged helix-like DNA-binding domain superfamily/Winged helix DNA-binding domain"/>
    <property type="match status" value="1"/>
</dbReference>
<keyword evidence="3" id="KW-0804">Transcription</keyword>
<dbReference type="GO" id="GO:0006950">
    <property type="term" value="P:response to stress"/>
    <property type="evidence" value="ECO:0007669"/>
    <property type="project" value="TreeGrafter"/>
</dbReference>
<evidence type="ECO:0000256" key="3">
    <source>
        <dbReference type="ARBA" id="ARBA00023163"/>
    </source>
</evidence>
<feature type="domain" description="HTH marR-type" evidence="4">
    <location>
        <begin position="10"/>
        <end position="142"/>
    </location>
</feature>
<comment type="caution">
    <text evidence="5">The sequence shown here is derived from an EMBL/GenBank/DDBJ whole genome shotgun (WGS) entry which is preliminary data.</text>
</comment>
<evidence type="ECO:0000259" key="4">
    <source>
        <dbReference type="PROSITE" id="PS50995"/>
    </source>
</evidence>
<dbReference type="GO" id="GO:0003700">
    <property type="term" value="F:DNA-binding transcription factor activity"/>
    <property type="evidence" value="ECO:0007669"/>
    <property type="project" value="InterPro"/>
</dbReference>
<dbReference type="PANTHER" id="PTHR33164:SF64">
    <property type="entry name" value="TRANSCRIPTIONAL REGULATOR SLYA"/>
    <property type="match status" value="1"/>
</dbReference>
<dbReference type="InterPro" id="IPR036390">
    <property type="entry name" value="WH_DNA-bd_sf"/>
</dbReference>
<dbReference type="EMBL" id="LAJE02000187">
    <property type="protein sequence ID" value="OEO30763.1"/>
    <property type="molecule type" value="Genomic_DNA"/>
</dbReference>
<accession>A0A1E5XQA2</accession>